<evidence type="ECO:0000313" key="11">
    <source>
        <dbReference type="Proteomes" id="UP000239874"/>
    </source>
</evidence>
<dbReference type="GO" id="GO:0016627">
    <property type="term" value="F:oxidoreductase activity, acting on the CH-CH group of donors"/>
    <property type="evidence" value="ECO:0007669"/>
    <property type="project" value="InterPro"/>
</dbReference>
<dbReference type="PANTHER" id="PTHR43292">
    <property type="entry name" value="ACYL-COA DEHYDROGENASE"/>
    <property type="match status" value="1"/>
</dbReference>
<dbReference type="InterPro" id="IPR009075">
    <property type="entry name" value="AcylCo_DH/oxidase_C"/>
</dbReference>
<dbReference type="AlphaFoldDB" id="A0A2S6AQB4"/>
<evidence type="ECO:0000256" key="3">
    <source>
        <dbReference type="ARBA" id="ARBA00022630"/>
    </source>
</evidence>
<dbReference type="Pfam" id="PF02771">
    <property type="entry name" value="Acyl-CoA_dh_N"/>
    <property type="match status" value="1"/>
</dbReference>
<dbReference type="Gene3D" id="2.40.110.10">
    <property type="entry name" value="Butyryl-CoA Dehydrogenase, subunit A, domain 2"/>
    <property type="match status" value="1"/>
</dbReference>
<dbReference type="InterPro" id="IPR013786">
    <property type="entry name" value="AcylCoA_DH/ox_N"/>
</dbReference>
<comment type="caution">
    <text evidence="10">The sequence shown here is derived from an EMBL/GenBank/DDBJ whole genome shotgun (WGS) entry which is preliminary data.</text>
</comment>
<proteinExistence type="inferred from homology"/>
<sequence>MTSTDGPVRAPQVSLAEEVRSWLADNWHGVDDAAWRSRVVGAGWAAPTWPTDAYGRGLSRVEAKTVAAEFRAVGARGAAVESRGYPALAGNTIVEFGSPELKREVLPKLLSGEWSRGCLLYSEPGNGSDLAGLQTRAELDNDVFVVNGQKIWTTGGHEADCALLLARTDWDKPKHAGISFFIIPMDLPGIEVRPIKQMTGESDFNEVFLTDVRVPAGSLIGELNDGWRVLQTALKEERRTMGFELGAAKREKDGRAPIFTGANDLIEAAREAGKLDDQAVRQEIMRIHSWRLVNDWNAIRAHKQIQAGGGSSLASLGKLAKSRILHSSWALRFRLLGARGLLYDRADEQAYEVDHELMWSFINSIGGGTDQIQRNIISERILGLPKGYEPDRGVPFREVRKGGTARPVES</sequence>
<name>A0A2S6AQB4_9NOCA</name>
<dbReference type="InterPro" id="IPR052161">
    <property type="entry name" value="Mycobact_Acyl-CoA_DH"/>
</dbReference>
<evidence type="ECO:0000259" key="7">
    <source>
        <dbReference type="Pfam" id="PF00441"/>
    </source>
</evidence>
<evidence type="ECO:0000259" key="8">
    <source>
        <dbReference type="Pfam" id="PF02770"/>
    </source>
</evidence>
<comment type="cofactor">
    <cofactor evidence="1 6">
        <name>FAD</name>
        <dbReference type="ChEBI" id="CHEBI:57692"/>
    </cofactor>
</comment>
<reference evidence="10 11" key="1">
    <citation type="submission" date="2018-02" db="EMBL/GenBank/DDBJ databases">
        <title>8 Nocardia nova and 1 Nocardia cyriacigeorgica strain used for evolution to TMP-SMX.</title>
        <authorList>
            <person name="Mehta H."/>
            <person name="Weng J."/>
            <person name="Shamoo Y."/>
        </authorList>
    </citation>
    <scope>NUCLEOTIDE SEQUENCE [LARGE SCALE GENOMIC DNA]</scope>
    <source>
        <strain evidence="10 11">MDA3139</strain>
    </source>
</reference>
<dbReference type="SUPFAM" id="SSF56645">
    <property type="entry name" value="Acyl-CoA dehydrogenase NM domain-like"/>
    <property type="match status" value="1"/>
</dbReference>
<accession>A0A2S6AQB4</accession>
<feature type="domain" description="Acyl-CoA oxidase/dehydrogenase middle" evidence="8">
    <location>
        <begin position="118"/>
        <end position="212"/>
    </location>
</feature>
<dbReference type="Pfam" id="PF02770">
    <property type="entry name" value="Acyl-CoA_dh_M"/>
    <property type="match status" value="1"/>
</dbReference>
<keyword evidence="4 6" id="KW-0274">FAD</keyword>
<dbReference type="PANTHER" id="PTHR43292:SF4">
    <property type="entry name" value="ACYL-COA DEHYDROGENASE FADE34"/>
    <property type="match status" value="1"/>
</dbReference>
<evidence type="ECO:0000313" key="10">
    <source>
        <dbReference type="EMBL" id="PPJ37389.1"/>
    </source>
</evidence>
<dbReference type="EMBL" id="PSZC01000009">
    <property type="protein sequence ID" value="PPJ37389.1"/>
    <property type="molecule type" value="Genomic_DNA"/>
</dbReference>
<dbReference type="OrthoDB" id="5167280at2"/>
<evidence type="ECO:0000256" key="5">
    <source>
        <dbReference type="ARBA" id="ARBA00023002"/>
    </source>
</evidence>
<dbReference type="Proteomes" id="UP000239874">
    <property type="component" value="Unassembled WGS sequence"/>
</dbReference>
<gene>
    <name evidence="10" type="ORF">C5E45_14745</name>
</gene>
<comment type="similarity">
    <text evidence="2 6">Belongs to the acyl-CoA dehydrogenase family.</text>
</comment>
<keyword evidence="5 6" id="KW-0560">Oxidoreductase</keyword>
<dbReference type="InterPro" id="IPR046373">
    <property type="entry name" value="Acyl-CoA_Oxase/DH_mid-dom_sf"/>
</dbReference>
<evidence type="ECO:0000256" key="2">
    <source>
        <dbReference type="ARBA" id="ARBA00009347"/>
    </source>
</evidence>
<dbReference type="SUPFAM" id="SSF47203">
    <property type="entry name" value="Acyl-CoA dehydrogenase C-terminal domain-like"/>
    <property type="match status" value="1"/>
</dbReference>
<dbReference type="InterPro" id="IPR009100">
    <property type="entry name" value="AcylCoA_DH/oxidase_NM_dom_sf"/>
</dbReference>
<evidence type="ECO:0000259" key="9">
    <source>
        <dbReference type="Pfam" id="PF02771"/>
    </source>
</evidence>
<dbReference type="Gene3D" id="1.10.540.10">
    <property type="entry name" value="Acyl-CoA dehydrogenase/oxidase, N-terminal domain"/>
    <property type="match status" value="1"/>
</dbReference>
<dbReference type="GO" id="GO:0050660">
    <property type="term" value="F:flavin adenine dinucleotide binding"/>
    <property type="evidence" value="ECO:0007669"/>
    <property type="project" value="InterPro"/>
</dbReference>
<evidence type="ECO:0000256" key="4">
    <source>
        <dbReference type="ARBA" id="ARBA00022827"/>
    </source>
</evidence>
<feature type="domain" description="Acyl-CoA dehydrogenase/oxidase C-terminal" evidence="7">
    <location>
        <begin position="224"/>
        <end position="382"/>
    </location>
</feature>
<evidence type="ECO:0000256" key="6">
    <source>
        <dbReference type="RuleBase" id="RU362125"/>
    </source>
</evidence>
<dbReference type="GO" id="GO:0005886">
    <property type="term" value="C:plasma membrane"/>
    <property type="evidence" value="ECO:0007669"/>
    <property type="project" value="TreeGrafter"/>
</dbReference>
<dbReference type="Gene3D" id="1.20.140.10">
    <property type="entry name" value="Butyryl-CoA Dehydrogenase, subunit A, domain 3"/>
    <property type="match status" value="1"/>
</dbReference>
<dbReference type="InterPro" id="IPR037069">
    <property type="entry name" value="AcylCoA_DH/ox_N_sf"/>
</dbReference>
<dbReference type="Pfam" id="PF00441">
    <property type="entry name" value="Acyl-CoA_dh_1"/>
    <property type="match status" value="1"/>
</dbReference>
<dbReference type="InterPro" id="IPR006091">
    <property type="entry name" value="Acyl-CoA_Oxase/DH_mid-dom"/>
</dbReference>
<dbReference type="FunFam" id="2.40.110.10:FF:000011">
    <property type="entry name" value="Acyl-CoA dehydrogenase FadE34"/>
    <property type="match status" value="1"/>
</dbReference>
<evidence type="ECO:0000256" key="1">
    <source>
        <dbReference type="ARBA" id="ARBA00001974"/>
    </source>
</evidence>
<dbReference type="InterPro" id="IPR036250">
    <property type="entry name" value="AcylCo_DH-like_C"/>
</dbReference>
<protein>
    <submittedName>
        <fullName evidence="10">Acyl-CoA dehydrogenase</fullName>
    </submittedName>
</protein>
<feature type="domain" description="Acyl-CoA dehydrogenase/oxidase N-terminal" evidence="9">
    <location>
        <begin position="27"/>
        <end position="113"/>
    </location>
</feature>
<organism evidence="10 11">
    <name type="scientific">Nocardia nova</name>
    <dbReference type="NCBI Taxonomy" id="37330"/>
    <lineage>
        <taxon>Bacteria</taxon>
        <taxon>Bacillati</taxon>
        <taxon>Actinomycetota</taxon>
        <taxon>Actinomycetes</taxon>
        <taxon>Mycobacteriales</taxon>
        <taxon>Nocardiaceae</taxon>
        <taxon>Nocardia</taxon>
    </lineage>
</organism>
<keyword evidence="3 6" id="KW-0285">Flavoprotein</keyword>